<protein>
    <submittedName>
        <fullName evidence="1">Uncharacterized protein</fullName>
    </submittedName>
</protein>
<evidence type="ECO:0000313" key="2">
    <source>
        <dbReference type="Proteomes" id="UP000240009"/>
    </source>
</evidence>
<accession>A0A2S8FT59</accession>
<comment type="caution">
    <text evidence="1">The sequence shown here is derived from an EMBL/GenBank/DDBJ whole genome shotgun (WGS) entry which is preliminary data.</text>
</comment>
<evidence type="ECO:0000313" key="1">
    <source>
        <dbReference type="EMBL" id="PQO35240.1"/>
    </source>
</evidence>
<reference evidence="1 2" key="1">
    <citation type="submission" date="2018-02" db="EMBL/GenBank/DDBJ databases">
        <title>Comparative genomes isolates from brazilian mangrove.</title>
        <authorList>
            <person name="Araujo J.E."/>
            <person name="Taketani R.G."/>
            <person name="Silva M.C.P."/>
            <person name="Loureco M.V."/>
            <person name="Andreote F.D."/>
        </authorList>
    </citation>
    <scope>NUCLEOTIDE SEQUENCE [LARGE SCALE GENOMIC DNA]</scope>
    <source>
        <strain evidence="1 2">HEX-2 MGV</strain>
    </source>
</reference>
<sequence>MNAPAQLNKSLSNAAFDKLREAALRIRTPKSACDLWEQVFSPSDRLRLHRFLGVTWNKDDACKMWIELHACSKVRAVIEIAHVLDHLSSKDFRWLLQETGELMDSDASYKDAISRNDLVLNSLDRKIFWKGAPIVLDWSHDAKWYFMWELARQAKAGLSLDRLDFARKKHESYLSKVKSDLAKHDEFPDELAVLIEPCGIGTQKLQLPQEQIRLFEHHVGGEIREWLP</sequence>
<proteinExistence type="predicted"/>
<name>A0A2S8FT59_9BACT</name>
<organism evidence="1 2">
    <name type="scientific">Blastopirellula marina</name>
    <dbReference type="NCBI Taxonomy" id="124"/>
    <lineage>
        <taxon>Bacteria</taxon>
        <taxon>Pseudomonadati</taxon>
        <taxon>Planctomycetota</taxon>
        <taxon>Planctomycetia</taxon>
        <taxon>Pirellulales</taxon>
        <taxon>Pirellulaceae</taxon>
        <taxon>Blastopirellula</taxon>
    </lineage>
</organism>
<dbReference type="AlphaFoldDB" id="A0A2S8FT59"/>
<dbReference type="Proteomes" id="UP000240009">
    <property type="component" value="Unassembled WGS sequence"/>
</dbReference>
<dbReference type="EMBL" id="PUIA01000030">
    <property type="protein sequence ID" value="PQO35240.1"/>
    <property type="molecule type" value="Genomic_DNA"/>
</dbReference>
<gene>
    <name evidence="1" type="ORF">C5Y96_09365</name>
</gene>